<dbReference type="EMBL" id="GBXM01008551">
    <property type="protein sequence ID" value="JAI00027.1"/>
    <property type="molecule type" value="Transcribed_RNA"/>
</dbReference>
<reference evidence="1" key="1">
    <citation type="submission" date="2014-11" db="EMBL/GenBank/DDBJ databases">
        <authorList>
            <person name="Amaro Gonzalez C."/>
        </authorList>
    </citation>
    <scope>NUCLEOTIDE SEQUENCE</scope>
</reference>
<accession>A0A0E9XC46</accession>
<name>A0A0E9XC46_ANGAN</name>
<organism evidence="1">
    <name type="scientific">Anguilla anguilla</name>
    <name type="common">European freshwater eel</name>
    <name type="synonym">Muraena anguilla</name>
    <dbReference type="NCBI Taxonomy" id="7936"/>
    <lineage>
        <taxon>Eukaryota</taxon>
        <taxon>Metazoa</taxon>
        <taxon>Chordata</taxon>
        <taxon>Craniata</taxon>
        <taxon>Vertebrata</taxon>
        <taxon>Euteleostomi</taxon>
        <taxon>Actinopterygii</taxon>
        <taxon>Neopterygii</taxon>
        <taxon>Teleostei</taxon>
        <taxon>Anguilliformes</taxon>
        <taxon>Anguillidae</taxon>
        <taxon>Anguilla</taxon>
    </lineage>
</organism>
<protein>
    <submittedName>
        <fullName evidence="1">Uncharacterized protein</fullName>
    </submittedName>
</protein>
<proteinExistence type="predicted"/>
<sequence>MLRDSSSALSNCIVFLPVLGISGNSLGPTNSL</sequence>
<dbReference type="AlphaFoldDB" id="A0A0E9XC46"/>
<evidence type="ECO:0000313" key="1">
    <source>
        <dbReference type="EMBL" id="JAI00027.1"/>
    </source>
</evidence>
<reference evidence="1" key="2">
    <citation type="journal article" date="2015" name="Fish Shellfish Immunol.">
        <title>Early steps in the European eel (Anguilla anguilla)-Vibrio vulnificus interaction in the gills: Role of the RtxA13 toxin.</title>
        <authorList>
            <person name="Callol A."/>
            <person name="Pajuelo D."/>
            <person name="Ebbesson L."/>
            <person name="Teles M."/>
            <person name="MacKenzie S."/>
            <person name="Amaro C."/>
        </authorList>
    </citation>
    <scope>NUCLEOTIDE SEQUENCE</scope>
</reference>